<dbReference type="PRINTS" id="PR00502">
    <property type="entry name" value="NUDIXFAMILY"/>
</dbReference>
<dbReference type="Gene3D" id="3.90.79.10">
    <property type="entry name" value="Nucleoside Triphosphate Pyrophosphohydrolase"/>
    <property type="match status" value="1"/>
</dbReference>
<keyword evidence="2 3" id="KW-0378">Hydrolase</keyword>
<evidence type="ECO:0000256" key="2">
    <source>
        <dbReference type="ARBA" id="ARBA00022801"/>
    </source>
</evidence>
<dbReference type="CDD" id="cd03673">
    <property type="entry name" value="NUDIX_Ap6A_hydrolase"/>
    <property type="match status" value="1"/>
</dbReference>
<sequence length="178" mass="20186">MSARRYERRVGTPRPPRHHASIRAYHSASSRLPIVGETSAGGLVIDVVNGTPYAAIIARRNRAGRIEWCLPKGHLEGRETAQEAALREVAEETGITGRIIRHLASIDYWFSSPDRRVHKVVHHFLMGYVSGSITVEMDPDHEAEDASWVSLQQLMRQLAYPNERRIVRIALDLLYRDV</sequence>
<proteinExistence type="inferred from homology"/>
<dbReference type="InterPro" id="IPR015797">
    <property type="entry name" value="NUDIX_hydrolase-like_dom_sf"/>
</dbReference>
<evidence type="ECO:0000256" key="3">
    <source>
        <dbReference type="RuleBase" id="RU003476"/>
    </source>
</evidence>
<dbReference type="PANTHER" id="PTHR43736">
    <property type="entry name" value="ADP-RIBOSE PYROPHOSPHATASE"/>
    <property type="match status" value="1"/>
</dbReference>
<organism evidence="5 7">
    <name type="scientific">Schaalia radingae</name>
    <dbReference type="NCBI Taxonomy" id="131110"/>
    <lineage>
        <taxon>Bacteria</taxon>
        <taxon>Bacillati</taxon>
        <taxon>Actinomycetota</taxon>
        <taxon>Actinomycetes</taxon>
        <taxon>Actinomycetales</taxon>
        <taxon>Actinomycetaceae</taxon>
        <taxon>Schaalia</taxon>
    </lineage>
</organism>
<evidence type="ECO:0000256" key="1">
    <source>
        <dbReference type="ARBA" id="ARBA00005582"/>
    </source>
</evidence>
<dbReference type="SUPFAM" id="SSF55811">
    <property type="entry name" value="Nudix"/>
    <property type="match status" value="1"/>
</dbReference>
<keyword evidence="7" id="KW-1185">Reference proteome</keyword>
<dbReference type="InterPro" id="IPR000086">
    <property type="entry name" value="NUDIX_hydrolase_dom"/>
</dbReference>
<comment type="similarity">
    <text evidence="1 3">Belongs to the Nudix hydrolase family.</text>
</comment>
<dbReference type="InterPro" id="IPR020084">
    <property type="entry name" value="NUDIX_hydrolase_CS"/>
</dbReference>
<dbReference type="RefSeq" id="WP_082628632.1">
    <property type="nucleotide sequence ID" value="NZ_LT629792.1"/>
</dbReference>
<evidence type="ECO:0000259" key="4">
    <source>
        <dbReference type="PROSITE" id="PS51462"/>
    </source>
</evidence>
<protein>
    <submittedName>
        <fullName evidence="5">NUDIX domain-containing protein</fullName>
    </submittedName>
</protein>
<evidence type="ECO:0000313" key="5">
    <source>
        <dbReference type="EMBL" id="SDT85350.1"/>
    </source>
</evidence>
<evidence type="ECO:0000313" key="7">
    <source>
        <dbReference type="Proteomes" id="UP000198976"/>
    </source>
</evidence>
<dbReference type="PANTHER" id="PTHR43736:SF1">
    <property type="entry name" value="DIHYDRONEOPTERIN TRIPHOSPHATE DIPHOSPHATASE"/>
    <property type="match status" value="1"/>
</dbReference>
<accession>A0ABY0V4P4</accession>
<dbReference type="EMBL" id="LT629792">
    <property type="protein sequence ID" value="SDU10173.1"/>
    <property type="molecule type" value="Genomic_DNA"/>
</dbReference>
<dbReference type="Pfam" id="PF00293">
    <property type="entry name" value="NUDIX"/>
    <property type="match status" value="1"/>
</dbReference>
<feature type="domain" description="Nudix hydrolase" evidence="4">
    <location>
        <begin position="24"/>
        <end position="172"/>
    </location>
</feature>
<dbReference type="PROSITE" id="PS51462">
    <property type="entry name" value="NUDIX"/>
    <property type="match status" value="1"/>
</dbReference>
<dbReference type="EMBL" id="LT629792">
    <property type="protein sequence ID" value="SDT85350.1"/>
    <property type="molecule type" value="Genomic_DNA"/>
</dbReference>
<gene>
    <name evidence="5" type="ORF">SAMN04489714_0011</name>
    <name evidence="6" type="ORF">SAMN04489714_2169</name>
</gene>
<dbReference type="Proteomes" id="UP000198976">
    <property type="component" value="Chromosome I"/>
</dbReference>
<reference evidence="5 7" key="1">
    <citation type="submission" date="2016-10" db="EMBL/GenBank/DDBJ databases">
        <authorList>
            <person name="Varghese N."/>
            <person name="Submissions S."/>
        </authorList>
    </citation>
    <scope>NUCLEOTIDE SEQUENCE [LARGE SCALE GENOMIC DNA]</scope>
    <source>
        <strain evidence="5 7">DSM 9169</strain>
    </source>
</reference>
<dbReference type="PROSITE" id="PS00893">
    <property type="entry name" value="NUDIX_BOX"/>
    <property type="match status" value="1"/>
</dbReference>
<evidence type="ECO:0000313" key="6">
    <source>
        <dbReference type="EMBL" id="SDU10173.1"/>
    </source>
</evidence>
<dbReference type="InterPro" id="IPR020476">
    <property type="entry name" value="Nudix_hydrolase"/>
</dbReference>
<name>A0ABY0V4P4_9ACTO</name>